<name>A0A1A9VDV9_GLOAU</name>
<protein>
    <submittedName>
        <fullName evidence="1">Uncharacterized protein</fullName>
    </submittedName>
</protein>
<evidence type="ECO:0000313" key="2">
    <source>
        <dbReference type="Proteomes" id="UP000078200"/>
    </source>
</evidence>
<dbReference type="AlphaFoldDB" id="A0A1A9VDV9"/>
<evidence type="ECO:0000313" key="1">
    <source>
        <dbReference type="EnsemblMetazoa" id="GAUT034056-PA"/>
    </source>
</evidence>
<dbReference type="EnsemblMetazoa" id="GAUT034056-RA">
    <property type="protein sequence ID" value="GAUT034056-PA"/>
    <property type="gene ID" value="GAUT034056"/>
</dbReference>
<keyword evidence="2" id="KW-1185">Reference proteome</keyword>
<dbReference type="Proteomes" id="UP000078200">
    <property type="component" value="Unassembled WGS sequence"/>
</dbReference>
<sequence>MRLYVCHEECNKSRPLFQFFPLCELHKSCEQTDDDGDDVGGKIDLKSYANQQICTHYDIYRISRSYDCILCGESKTYKSLFSSVVLYNDDDDYDDDDNDSGGGGGGGESKTAICAARPINVFAVCGKA</sequence>
<reference evidence="1" key="1">
    <citation type="submission" date="2020-05" db="UniProtKB">
        <authorList>
            <consortium name="EnsemblMetazoa"/>
        </authorList>
    </citation>
    <scope>IDENTIFICATION</scope>
    <source>
        <strain evidence="1">TTRI</strain>
    </source>
</reference>
<accession>A0A1A9VDV9</accession>
<organism evidence="1 2">
    <name type="scientific">Glossina austeni</name>
    <name type="common">Savannah tsetse fly</name>
    <dbReference type="NCBI Taxonomy" id="7395"/>
    <lineage>
        <taxon>Eukaryota</taxon>
        <taxon>Metazoa</taxon>
        <taxon>Ecdysozoa</taxon>
        <taxon>Arthropoda</taxon>
        <taxon>Hexapoda</taxon>
        <taxon>Insecta</taxon>
        <taxon>Pterygota</taxon>
        <taxon>Neoptera</taxon>
        <taxon>Endopterygota</taxon>
        <taxon>Diptera</taxon>
        <taxon>Brachycera</taxon>
        <taxon>Muscomorpha</taxon>
        <taxon>Hippoboscoidea</taxon>
        <taxon>Glossinidae</taxon>
        <taxon>Glossina</taxon>
    </lineage>
</organism>
<dbReference type="VEuPathDB" id="VectorBase:GAUT034056"/>
<proteinExistence type="predicted"/>